<dbReference type="InterPro" id="IPR044925">
    <property type="entry name" value="His-Me_finger_sf"/>
</dbReference>
<proteinExistence type="predicted"/>
<keyword evidence="1" id="KW-0378">Hydrolase</keyword>
<dbReference type="EMBL" id="JBBMFV010000004">
    <property type="protein sequence ID" value="MEO3939798.1"/>
    <property type="molecule type" value="Genomic_DNA"/>
</dbReference>
<name>A0ABV0GML4_PAENI</name>
<reference evidence="1 2" key="1">
    <citation type="journal article" date="2024" name="Appl. Microbiol. Biotechnol.">
        <title>Biosynthetic gene clusters with biotechnological applications in novel Antarctic isolates from Actinomycetota.</title>
        <authorList>
            <person name="Bruna P."/>
            <person name="Nunez-Montero K."/>
            <person name="Contreras M.J."/>
            <person name="Leal K."/>
            <person name="Garcia M."/>
            <person name="Abanto M."/>
            <person name="Barrientos L."/>
        </authorList>
    </citation>
    <scope>NUCLEOTIDE SEQUENCE [LARGE SCALE GENOMIC DNA]</scope>
    <source>
        <strain evidence="1 2">Se16.17</strain>
    </source>
</reference>
<keyword evidence="1" id="KW-0540">Nuclease</keyword>
<comment type="caution">
    <text evidence="1">The sequence shown here is derived from an EMBL/GenBank/DDBJ whole genome shotgun (WGS) entry which is preliminary data.</text>
</comment>
<sequence>MGGHRPGLTLDHVCRNSLCIRPDHLMPMTQRRNSELGHKRAIEEPDAVLRDLLKIPQMALGTTAWAMVNRLPIGRAIPGGEPFLYGLDGQPFEHISGPTAYPVVTELLHP</sequence>
<keyword evidence="1" id="KW-0255">Endonuclease</keyword>
<keyword evidence="2" id="KW-1185">Reference proteome</keyword>
<protein>
    <submittedName>
        <fullName evidence="1">HNH endonuclease</fullName>
    </submittedName>
</protein>
<dbReference type="GO" id="GO:0004519">
    <property type="term" value="F:endonuclease activity"/>
    <property type="evidence" value="ECO:0007669"/>
    <property type="project" value="UniProtKB-KW"/>
</dbReference>
<evidence type="ECO:0000313" key="1">
    <source>
        <dbReference type="EMBL" id="MEO3939798.1"/>
    </source>
</evidence>
<dbReference type="SUPFAM" id="SSF54060">
    <property type="entry name" value="His-Me finger endonucleases"/>
    <property type="match status" value="1"/>
</dbReference>
<organism evidence="1 2">
    <name type="scientific">Paenarthrobacter nicotinovorans</name>
    <name type="common">Arthrobacter nicotinovorans</name>
    <dbReference type="NCBI Taxonomy" id="29320"/>
    <lineage>
        <taxon>Bacteria</taxon>
        <taxon>Bacillati</taxon>
        <taxon>Actinomycetota</taxon>
        <taxon>Actinomycetes</taxon>
        <taxon>Micrococcales</taxon>
        <taxon>Micrococcaceae</taxon>
        <taxon>Paenarthrobacter</taxon>
    </lineage>
</organism>
<accession>A0ABV0GML4</accession>
<evidence type="ECO:0000313" key="2">
    <source>
        <dbReference type="Proteomes" id="UP001448614"/>
    </source>
</evidence>
<dbReference type="Proteomes" id="UP001448614">
    <property type="component" value="Unassembled WGS sequence"/>
</dbReference>
<gene>
    <name evidence="1" type="ORF">V3C41_01790</name>
</gene>